<dbReference type="OrthoDB" id="2692698at2759"/>
<dbReference type="AlphaFoldDB" id="A8P5C1"/>
<feature type="compositionally biased region" description="Low complexity" evidence="1">
    <location>
        <begin position="631"/>
        <end position="644"/>
    </location>
</feature>
<feature type="compositionally biased region" description="Pro residues" evidence="1">
    <location>
        <begin position="337"/>
        <end position="347"/>
    </location>
</feature>
<dbReference type="RefSeq" id="XP_001838906.2">
    <property type="nucleotide sequence ID" value="XM_001838854.2"/>
</dbReference>
<dbReference type="GeneID" id="6015501"/>
<dbReference type="InParanoid" id="A8P5C1"/>
<keyword evidence="3" id="KW-1185">Reference proteome</keyword>
<organism evidence="2 3">
    <name type="scientific">Coprinopsis cinerea (strain Okayama-7 / 130 / ATCC MYA-4618 / FGSC 9003)</name>
    <name type="common">Inky cap fungus</name>
    <name type="synonym">Hormographiella aspergillata</name>
    <dbReference type="NCBI Taxonomy" id="240176"/>
    <lineage>
        <taxon>Eukaryota</taxon>
        <taxon>Fungi</taxon>
        <taxon>Dikarya</taxon>
        <taxon>Basidiomycota</taxon>
        <taxon>Agaricomycotina</taxon>
        <taxon>Agaricomycetes</taxon>
        <taxon>Agaricomycetidae</taxon>
        <taxon>Agaricales</taxon>
        <taxon>Agaricineae</taxon>
        <taxon>Psathyrellaceae</taxon>
        <taxon>Coprinopsis</taxon>
    </lineage>
</organism>
<proteinExistence type="predicted"/>
<evidence type="ECO:0000313" key="2">
    <source>
        <dbReference type="EMBL" id="EAU82837.2"/>
    </source>
</evidence>
<dbReference type="HOGENOM" id="CLU_390317_0_0_1"/>
<dbReference type="eggNOG" id="ENOG502SYXV">
    <property type="taxonomic scope" value="Eukaryota"/>
</dbReference>
<dbReference type="Proteomes" id="UP000001861">
    <property type="component" value="Unassembled WGS sequence"/>
</dbReference>
<gene>
    <name evidence="2" type="ORF">CC1G_05459</name>
</gene>
<name>A8P5C1_COPC7</name>
<dbReference type="VEuPathDB" id="FungiDB:CC1G_05459"/>
<evidence type="ECO:0000256" key="1">
    <source>
        <dbReference type="SAM" id="MobiDB-lite"/>
    </source>
</evidence>
<feature type="compositionally biased region" description="Pro residues" evidence="1">
    <location>
        <begin position="297"/>
        <end position="308"/>
    </location>
</feature>
<feature type="compositionally biased region" description="Low complexity" evidence="1">
    <location>
        <begin position="503"/>
        <end position="516"/>
    </location>
</feature>
<accession>A8P5C1</accession>
<evidence type="ECO:0000313" key="3">
    <source>
        <dbReference type="Proteomes" id="UP000001861"/>
    </source>
</evidence>
<sequence>MLQPRPLHIITEEDETRSRSPSPMAGYLSSSSVSSGLKARRRHHNLSASDIQIARDFVGIGDEESQQETEDRLMLVPPSSARLPKTPSPMSSPDSFRLTFTEGSYDFPHPPIPTPSSRKISSFCSSPTSSSSSGSSPSSGSAGLPLTPSSSDSDEDFFQLPSPRFNPRRAAIQPLVIHKHFSPSLPILEVTGADDELEPSGKPTPLYDTFSLSAYTSPSSNGSFYESDNESDSEWYGKELSKVVTVSAPVEGTLQNSRPDSLFLPAGHVTSRASKRESSVFPAPAPKRASTRRPYIPNYPPPPPPVAPRPRRSSNIPTSPISPLDSHMSFGQFMSPSPSPTRPPPRTSLPADFSFENDEDAESEFSFAIYQVQLDEEEERYPRVASPSTASAYSQPSYCYPHSEYSTSEDYGSPLDQAEFDLDAEYPMMLPLSLPGSPIDFEADVARELRMRGMMVSPPPLPVVLEEPQEGLARSETASVYSAYERPRTPPRISTPASNSDWSFSTHSPVPSRSSSYGHLPQEPVLKSKWSSSTLASVREEHERRTSRFKLNFGVTSPTKKRSSPSPSGSRHAKKSSIGGTPLSPMSFIGASGKKKSPQRVMSAGRRELDAYPPISMVSGVKRRTSVSTISDAGSEETSSSSASNGLRRKPIPVELFLRR</sequence>
<feature type="region of interest" description="Disordered" evidence="1">
    <location>
        <begin position="273"/>
        <end position="353"/>
    </location>
</feature>
<dbReference type="OMA" id="EWIARDI"/>
<reference evidence="2 3" key="1">
    <citation type="journal article" date="2010" name="Proc. Natl. Acad. Sci. U.S.A.">
        <title>Insights into evolution of multicellular fungi from the assembled chromosomes of the mushroom Coprinopsis cinerea (Coprinus cinereus).</title>
        <authorList>
            <person name="Stajich J.E."/>
            <person name="Wilke S.K."/>
            <person name="Ahren D."/>
            <person name="Au C.H."/>
            <person name="Birren B.W."/>
            <person name="Borodovsky M."/>
            <person name="Burns C."/>
            <person name="Canback B."/>
            <person name="Casselton L.A."/>
            <person name="Cheng C.K."/>
            <person name="Deng J."/>
            <person name="Dietrich F.S."/>
            <person name="Fargo D.C."/>
            <person name="Farman M.L."/>
            <person name="Gathman A.C."/>
            <person name="Goldberg J."/>
            <person name="Guigo R."/>
            <person name="Hoegger P.J."/>
            <person name="Hooker J.B."/>
            <person name="Huggins A."/>
            <person name="James T.Y."/>
            <person name="Kamada T."/>
            <person name="Kilaru S."/>
            <person name="Kodira C."/>
            <person name="Kues U."/>
            <person name="Kupfer D."/>
            <person name="Kwan H.S."/>
            <person name="Lomsadze A."/>
            <person name="Li W."/>
            <person name="Lilly W.W."/>
            <person name="Ma L.J."/>
            <person name="Mackey A.J."/>
            <person name="Manning G."/>
            <person name="Martin F."/>
            <person name="Muraguchi H."/>
            <person name="Natvig D.O."/>
            <person name="Palmerini H."/>
            <person name="Ramesh M.A."/>
            <person name="Rehmeyer C.J."/>
            <person name="Roe B.A."/>
            <person name="Shenoy N."/>
            <person name="Stanke M."/>
            <person name="Ter-Hovhannisyan V."/>
            <person name="Tunlid A."/>
            <person name="Velagapudi R."/>
            <person name="Vision T.J."/>
            <person name="Zeng Q."/>
            <person name="Zolan M.E."/>
            <person name="Pukkila P.J."/>
        </authorList>
    </citation>
    <scope>NUCLEOTIDE SEQUENCE [LARGE SCALE GENOMIC DNA]</scope>
    <source>
        <strain evidence="3">Okayama-7 / 130 / ATCC MYA-4618 / FGSC 9003</strain>
    </source>
</reference>
<dbReference type="EMBL" id="AACS02000011">
    <property type="protein sequence ID" value="EAU82837.2"/>
    <property type="molecule type" value="Genomic_DNA"/>
</dbReference>
<feature type="region of interest" description="Disordered" evidence="1">
    <location>
        <begin position="1"/>
        <end position="164"/>
    </location>
</feature>
<feature type="region of interest" description="Disordered" evidence="1">
    <location>
        <begin position="537"/>
        <end position="660"/>
    </location>
</feature>
<protein>
    <submittedName>
        <fullName evidence="2">Uncharacterized protein</fullName>
    </submittedName>
</protein>
<comment type="caution">
    <text evidence="2">The sequence shown here is derived from an EMBL/GenBank/DDBJ whole genome shotgun (WGS) entry which is preliminary data.</text>
</comment>
<dbReference type="KEGG" id="cci:CC1G_05459"/>
<feature type="compositionally biased region" description="Low complexity" evidence="1">
    <location>
        <begin position="121"/>
        <end position="151"/>
    </location>
</feature>
<feature type="region of interest" description="Disordered" evidence="1">
    <location>
        <begin position="476"/>
        <end position="522"/>
    </location>
</feature>